<feature type="non-terminal residue" evidence="2">
    <location>
        <position position="1"/>
    </location>
</feature>
<comment type="caution">
    <text evidence="2">The sequence shown here is derived from an EMBL/GenBank/DDBJ whole genome shotgun (WGS) entry which is preliminary data.</text>
</comment>
<evidence type="ECO:0000313" key="2">
    <source>
        <dbReference type="EMBL" id="RDY05170.1"/>
    </source>
</evidence>
<feature type="compositionally biased region" description="Low complexity" evidence="1">
    <location>
        <begin position="52"/>
        <end position="63"/>
    </location>
</feature>
<evidence type="ECO:0000313" key="3">
    <source>
        <dbReference type="Proteomes" id="UP000257109"/>
    </source>
</evidence>
<dbReference type="Proteomes" id="UP000257109">
    <property type="component" value="Unassembled WGS sequence"/>
</dbReference>
<keyword evidence="3" id="KW-1185">Reference proteome</keyword>
<reference evidence="2" key="1">
    <citation type="submission" date="2018-05" db="EMBL/GenBank/DDBJ databases">
        <title>Draft genome of Mucuna pruriens seed.</title>
        <authorList>
            <person name="Nnadi N.E."/>
            <person name="Vos R."/>
            <person name="Hasami M.H."/>
            <person name="Devisetty U.K."/>
            <person name="Aguiy J.C."/>
        </authorList>
    </citation>
    <scope>NUCLEOTIDE SEQUENCE [LARGE SCALE GENOMIC DNA]</scope>
    <source>
        <strain evidence="2">JCA_2017</strain>
    </source>
</reference>
<dbReference type="EMBL" id="QJKJ01001931">
    <property type="protein sequence ID" value="RDY05170.1"/>
    <property type="molecule type" value="Genomic_DNA"/>
</dbReference>
<dbReference type="AlphaFoldDB" id="A0A371HQU6"/>
<name>A0A371HQU6_MUCPR</name>
<sequence length="203" mass="23111">MMRAIKAILVDPLGPIEMEELRDMKDKEKILKEFLYNSLRLPNALTKDSQEDSSTSESESSSGEAHHEGDILMVCEDQMKMKQKGDEERKEKEKAKKLREKFEKLFGRPSRQSPPFLDCVRLGLSCFGHKGSLDTHLGSPFHFHRFIGRPYGQSFSILVYVCQAHPYPLDTESCFGRIALFGRSSVFRRRGPMDAHMGSPSPS</sequence>
<proteinExistence type="predicted"/>
<organism evidence="2 3">
    <name type="scientific">Mucuna pruriens</name>
    <name type="common">Velvet bean</name>
    <name type="synonym">Dolichos pruriens</name>
    <dbReference type="NCBI Taxonomy" id="157652"/>
    <lineage>
        <taxon>Eukaryota</taxon>
        <taxon>Viridiplantae</taxon>
        <taxon>Streptophyta</taxon>
        <taxon>Embryophyta</taxon>
        <taxon>Tracheophyta</taxon>
        <taxon>Spermatophyta</taxon>
        <taxon>Magnoliopsida</taxon>
        <taxon>eudicotyledons</taxon>
        <taxon>Gunneridae</taxon>
        <taxon>Pentapetalae</taxon>
        <taxon>rosids</taxon>
        <taxon>fabids</taxon>
        <taxon>Fabales</taxon>
        <taxon>Fabaceae</taxon>
        <taxon>Papilionoideae</taxon>
        <taxon>50 kb inversion clade</taxon>
        <taxon>NPAAA clade</taxon>
        <taxon>indigoferoid/millettioid clade</taxon>
        <taxon>Phaseoleae</taxon>
        <taxon>Mucuna</taxon>
    </lineage>
</organism>
<gene>
    <name evidence="2" type="ORF">CR513_11023</name>
</gene>
<protein>
    <submittedName>
        <fullName evidence="2">Uncharacterized protein</fullName>
    </submittedName>
</protein>
<evidence type="ECO:0000256" key="1">
    <source>
        <dbReference type="SAM" id="MobiDB-lite"/>
    </source>
</evidence>
<accession>A0A371HQU6</accession>
<feature type="region of interest" description="Disordered" evidence="1">
    <location>
        <begin position="45"/>
        <end position="69"/>
    </location>
</feature>